<dbReference type="AlphaFoldDB" id="A0A1R0GRH7"/>
<dbReference type="Proteomes" id="UP000187455">
    <property type="component" value="Unassembled WGS sequence"/>
</dbReference>
<accession>A0A1R0GRH7</accession>
<gene>
    <name evidence="1" type="ORF">AYI68_g6450</name>
</gene>
<protein>
    <submittedName>
        <fullName evidence="1">Uncharacterized protein</fullName>
    </submittedName>
</protein>
<organism evidence="1 2">
    <name type="scientific">Smittium mucronatum</name>
    <dbReference type="NCBI Taxonomy" id="133383"/>
    <lineage>
        <taxon>Eukaryota</taxon>
        <taxon>Fungi</taxon>
        <taxon>Fungi incertae sedis</taxon>
        <taxon>Zoopagomycota</taxon>
        <taxon>Kickxellomycotina</taxon>
        <taxon>Harpellomycetes</taxon>
        <taxon>Harpellales</taxon>
        <taxon>Legeriomycetaceae</taxon>
        <taxon>Smittium</taxon>
    </lineage>
</organism>
<comment type="caution">
    <text evidence="1">The sequence shown here is derived from an EMBL/GenBank/DDBJ whole genome shotgun (WGS) entry which is preliminary data.</text>
</comment>
<proteinExistence type="predicted"/>
<dbReference type="EMBL" id="LSSL01004411">
    <property type="protein sequence ID" value="OLY79480.1"/>
    <property type="molecule type" value="Genomic_DNA"/>
</dbReference>
<evidence type="ECO:0000313" key="2">
    <source>
        <dbReference type="Proteomes" id="UP000187455"/>
    </source>
</evidence>
<name>A0A1R0GRH7_9FUNG</name>
<reference evidence="1 2" key="1">
    <citation type="journal article" date="2016" name="Mol. Biol. Evol.">
        <title>Genome-Wide Survey of Gut Fungi (Harpellales) Reveals the First Horizontally Transferred Ubiquitin Gene from a Mosquito Host.</title>
        <authorList>
            <person name="Wang Y."/>
            <person name="White M.M."/>
            <person name="Kvist S."/>
            <person name="Moncalvo J.M."/>
        </authorList>
    </citation>
    <scope>NUCLEOTIDE SEQUENCE [LARGE SCALE GENOMIC DNA]</scope>
    <source>
        <strain evidence="1 2">ALG-7-W6</strain>
    </source>
</reference>
<sequence>MPWIGDTNFEEISQLNINLKLDCVEISDSVGLGNINISGIDEVIEHDKDPKESDIPEYESHERNESLENHCLDVSDELQIFKKKIERTLMLIDKGLSVISKHDQIESISSMHLSENFHKGFHLFQKKFENHDGSF</sequence>
<keyword evidence="2" id="KW-1185">Reference proteome</keyword>
<evidence type="ECO:0000313" key="1">
    <source>
        <dbReference type="EMBL" id="OLY79480.1"/>
    </source>
</evidence>